<reference evidence="1 2" key="1">
    <citation type="journal article" date="2016" name="Sci. Rep.">
        <title>The Dendrobium catenatum Lindl. genome sequence provides insights into polysaccharide synthase, floral development and adaptive evolution.</title>
        <authorList>
            <person name="Zhang G.Q."/>
            <person name="Xu Q."/>
            <person name="Bian C."/>
            <person name="Tsai W.C."/>
            <person name="Yeh C.M."/>
            <person name="Liu K.W."/>
            <person name="Yoshida K."/>
            <person name="Zhang L.S."/>
            <person name="Chang S.B."/>
            <person name="Chen F."/>
            <person name="Shi Y."/>
            <person name="Su Y.Y."/>
            <person name="Zhang Y.Q."/>
            <person name="Chen L.J."/>
            <person name="Yin Y."/>
            <person name="Lin M."/>
            <person name="Huang H."/>
            <person name="Deng H."/>
            <person name="Wang Z.W."/>
            <person name="Zhu S.L."/>
            <person name="Zhao X."/>
            <person name="Deng C."/>
            <person name="Niu S.C."/>
            <person name="Huang J."/>
            <person name="Wang M."/>
            <person name="Liu G.H."/>
            <person name="Yang H.J."/>
            <person name="Xiao X.J."/>
            <person name="Hsiao Y.Y."/>
            <person name="Wu W.L."/>
            <person name="Chen Y.Y."/>
            <person name="Mitsuda N."/>
            <person name="Ohme-Takagi M."/>
            <person name="Luo Y.B."/>
            <person name="Van de Peer Y."/>
            <person name="Liu Z.J."/>
        </authorList>
    </citation>
    <scope>NUCLEOTIDE SEQUENCE [LARGE SCALE GENOMIC DNA]</scope>
    <source>
        <tissue evidence="1">The whole plant</tissue>
    </source>
</reference>
<organism evidence="1 2">
    <name type="scientific">Dendrobium catenatum</name>
    <dbReference type="NCBI Taxonomy" id="906689"/>
    <lineage>
        <taxon>Eukaryota</taxon>
        <taxon>Viridiplantae</taxon>
        <taxon>Streptophyta</taxon>
        <taxon>Embryophyta</taxon>
        <taxon>Tracheophyta</taxon>
        <taxon>Spermatophyta</taxon>
        <taxon>Magnoliopsida</taxon>
        <taxon>Liliopsida</taxon>
        <taxon>Asparagales</taxon>
        <taxon>Orchidaceae</taxon>
        <taxon>Epidendroideae</taxon>
        <taxon>Malaxideae</taxon>
        <taxon>Dendrobiinae</taxon>
        <taxon>Dendrobium</taxon>
    </lineage>
</organism>
<keyword evidence="2" id="KW-1185">Reference proteome</keyword>
<proteinExistence type="predicted"/>
<evidence type="ECO:0000313" key="2">
    <source>
        <dbReference type="Proteomes" id="UP000233837"/>
    </source>
</evidence>
<accession>A0A2I0WLC5</accession>
<dbReference type="Proteomes" id="UP000233837">
    <property type="component" value="Unassembled WGS sequence"/>
</dbReference>
<name>A0A2I0WLC5_9ASPA</name>
<gene>
    <name evidence="1" type="ORF">MA16_Dca001067</name>
</gene>
<dbReference type="EMBL" id="KZ502537">
    <property type="protein sequence ID" value="PKU76464.1"/>
    <property type="molecule type" value="Genomic_DNA"/>
</dbReference>
<reference evidence="1 2" key="2">
    <citation type="journal article" date="2017" name="Nature">
        <title>The Apostasia genome and the evolution of orchids.</title>
        <authorList>
            <person name="Zhang G.Q."/>
            <person name="Liu K.W."/>
            <person name="Li Z."/>
            <person name="Lohaus R."/>
            <person name="Hsiao Y.Y."/>
            <person name="Niu S.C."/>
            <person name="Wang J.Y."/>
            <person name="Lin Y.C."/>
            <person name="Xu Q."/>
            <person name="Chen L.J."/>
            <person name="Yoshida K."/>
            <person name="Fujiwara S."/>
            <person name="Wang Z.W."/>
            <person name="Zhang Y.Q."/>
            <person name="Mitsuda N."/>
            <person name="Wang M."/>
            <person name="Liu G.H."/>
            <person name="Pecoraro L."/>
            <person name="Huang H.X."/>
            <person name="Xiao X.J."/>
            <person name="Lin M."/>
            <person name="Wu X.Y."/>
            <person name="Wu W.L."/>
            <person name="Chen Y.Y."/>
            <person name="Chang S.B."/>
            <person name="Sakamoto S."/>
            <person name="Ohme-Takagi M."/>
            <person name="Yagi M."/>
            <person name="Zeng S.J."/>
            <person name="Shen C.Y."/>
            <person name="Yeh C.M."/>
            <person name="Luo Y.B."/>
            <person name="Tsai W.C."/>
            <person name="Van de Peer Y."/>
            <person name="Liu Z.J."/>
        </authorList>
    </citation>
    <scope>NUCLEOTIDE SEQUENCE [LARGE SCALE GENOMIC DNA]</scope>
    <source>
        <tissue evidence="1">The whole plant</tissue>
    </source>
</reference>
<evidence type="ECO:0000313" key="1">
    <source>
        <dbReference type="EMBL" id="PKU76464.1"/>
    </source>
</evidence>
<dbReference type="AlphaFoldDB" id="A0A2I0WLC5"/>
<sequence>MKWKVCNGEFIDVLKQVWVWDKAINEWPTFGDFEILEGMKVSQLIALNRCWDKVHILNLFGEVMGKGFVKYPFRKMVKKIVWSLLKLQLEGLYHLLSIGSNLVWRRIWW</sequence>
<protein>
    <submittedName>
        <fullName evidence="1">Uncharacterized protein</fullName>
    </submittedName>
</protein>